<dbReference type="KEGG" id="ttf:THTE_2356"/>
<dbReference type="GO" id="GO:0005975">
    <property type="term" value="P:carbohydrate metabolic process"/>
    <property type="evidence" value="ECO:0007669"/>
    <property type="project" value="InterPro"/>
</dbReference>
<dbReference type="InterPro" id="IPR050194">
    <property type="entry name" value="Glycosyltransferase_grp1"/>
</dbReference>
<evidence type="ECO:0000313" key="3">
    <source>
        <dbReference type="Proteomes" id="UP000215086"/>
    </source>
</evidence>
<protein>
    <submittedName>
        <fullName evidence="2">Capsular polysaccharide biosynthesis protein</fullName>
    </submittedName>
</protein>
<dbReference type="Gene3D" id="3.40.50.2000">
    <property type="entry name" value="Glycogen Phosphorylase B"/>
    <property type="match status" value="2"/>
</dbReference>
<feature type="domain" description="NodB homology" evidence="1">
    <location>
        <begin position="455"/>
        <end position="492"/>
    </location>
</feature>
<dbReference type="GO" id="GO:0016810">
    <property type="term" value="F:hydrolase activity, acting on carbon-nitrogen (but not peptide) bonds"/>
    <property type="evidence" value="ECO:0007669"/>
    <property type="project" value="InterPro"/>
</dbReference>
<dbReference type="GO" id="GO:0016757">
    <property type="term" value="F:glycosyltransferase activity"/>
    <property type="evidence" value="ECO:0007669"/>
    <property type="project" value="InterPro"/>
</dbReference>
<dbReference type="Pfam" id="PF00534">
    <property type="entry name" value="Glycos_transf_1"/>
    <property type="match status" value="1"/>
</dbReference>
<dbReference type="RefSeq" id="WP_095415146.1">
    <property type="nucleotide sequence ID" value="NZ_CP018477.1"/>
</dbReference>
<accession>A0A286RG69</accession>
<dbReference type="AlphaFoldDB" id="A0A286RG69"/>
<organism evidence="2 3">
    <name type="scientific">Thermogutta terrifontis</name>
    <dbReference type="NCBI Taxonomy" id="1331910"/>
    <lineage>
        <taxon>Bacteria</taxon>
        <taxon>Pseudomonadati</taxon>
        <taxon>Planctomycetota</taxon>
        <taxon>Planctomycetia</taxon>
        <taxon>Pirellulales</taxon>
        <taxon>Thermoguttaceae</taxon>
        <taxon>Thermogutta</taxon>
    </lineage>
</organism>
<gene>
    <name evidence="2" type="ORF">THTE_2356</name>
</gene>
<dbReference type="InterPro" id="IPR002509">
    <property type="entry name" value="NODB_dom"/>
</dbReference>
<dbReference type="EMBL" id="CP018477">
    <property type="protein sequence ID" value="ASV74958.1"/>
    <property type="molecule type" value="Genomic_DNA"/>
</dbReference>
<dbReference type="InterPro" id="IPR001296">
    <property type="entry name" value="Glyco_trans_1"/>
</dbReference>
<dbReference type="Gene3D" id="3.20.20.370">
    <property type="entry name" value="Glycoside hydrolase/deacetylase"/>
    <property type="match status" value="1"/>
</dbReference>
<sequence>MGNPKMGNRPIRVLHVLPRLSGGGVSKWLSRIRDRLDPRRFHFDFAVHMECSSEAPENLLAQGAQIYRLPNRKHLLGYRRSLSKILKNNAYDAVHTHYHFFSIVPLQIAASNHVPVRIAHAQTAGRQTTTVLRVVPTVVSKLINLFPTHWLACSQAAAYSLFGCKFSKKAKERGKLHILPGGIDPAIHSPHLNQDDIRRELNIDPNAFVVGHVGNFLEAKNHVFLLEVFRELVNRRKDACLLLVGEGPLRQKVEKMARSMGISHHIRMMGYRNDVHTLLGALDVMVFPSKWEGLPIALVEAQLCGIPIVASDNVTREVILSENLQFLSLSASPSEWASCALNLARRRGYYVDRDIRQSQTLHHRLSRQCFDFHLRAGIARIPEMMRYQEVLLRAFAFSTVSRWPRHRWYILLYHDVPKNCAEAFEKQVKWLKERFEVATISEALRRLGDARHTSPLLTITFDDAEKSVYETVLPILEGHNLKACTYMPCRAM</sequence>
<dbReference type="SUPFAM" id="SSF53756">
    <property type="entry name" value="UDP-Glycosyltransferase/glycogen phosphorylase"/>
    <property type="match status" value="1"/>
</dbReference>
<evidence type="ECO:0000259" key="1">
    <source>
        <dbReference type="PROSITE" id="PS51677"/>
    </source>
</evidence>
<reference evidence="2 3" key="1">
    <citation type="journal article" name="Front. Microbiol.">
        <title>Sugar Metabolism of the First Thermophilic Planctomycete Thermogutta terrifontis: Comparative Genomic and Transcriptomic Approaches.</title>
        <authorList>
            <person name="Elcheninov A.G."/>
            <person name="Menzel P."/>
            <person name="Gudbergsdottir S.R."/>
            <person name="Slesarev A.I."/>
            <person name="Kadnikov V.V."/>
            <person name="Krogh A."/>
            <person name="Bonch-Osmolovskaya E.A."/>
            <person name="Peng X."/>
            <person name="Kublanov I.V."/>
        </authorList>
    </citation>
    <scope>NUCLEOTIDE SEQUENCE [LARGE SCALE GENOMIC DNA]</scope>
    <source>
        <strain evidence="2 3">R1</strain>
    </source>
</reference>
<proteinExistence type="predicted"/>
<name>A0A286RG69_9BACT</name>
<dbReference type="Proteomes" id="UP000215086">
    <property type="component" value="Chromosome"/>
</dbReference>
<dbReference type="PANTHER" id="PTHR45947">
    <property type="entry name" value="SULFOQUINOVOSYL TRANSFERASE SQD2"/>
    <property type="match status" value="1"/>
</dbReference>
<keyword evidence="3" id="KW-1185">Reference proteome</keyword>
<dbReference type="PANTHER" id="PTHR45947:SF3">
    <property type="entry name" value="SULFOQUINOVOSYL TRANSFERASE SQD2"/>
    <property type="match status" value="1"/>
</dbReference>
<dbReference type="OrthoDB" id="232381at2"/>
<evidence type="ECO:0000313" key="2">
    <source>
        <dbReference type="EMBL" id="ASV74958.1"/>
    </source>
</evidence>
<dbReference type="PROSITE" id="PS51677">
    <property type="entry name" value="NODB"/>
    <property type="match status" value="1"/>
</dbReference>